<feature type="compositionally biased region" description="Low complexity" evidence="8">
    <location>
        <begin position="51"/>
        <end position="66"/>
    </location>
</feature>
<dbReference type="InterPro" id="IPR017441">
    <property type="entry name" value="Protein_kinase_ATP_BS"/>
</dbReference>
<dbReference type="InterPro" id="IPR001245">
    <property type="entry name" value="Ser-Thr/Tyr_kinase_cat_dom"/>
</dbReference>
<evidence type="ECO:0000256" key="1">
    <source>
        <dbReference type="ARBA" id="ARBA00022527"/>
    </source>
</evidence>
<dbReference type="PROSITE" id="PS50011">
    <property type="entry name" value="PROTEIN_KINASE_DOM"/>
    <property type="match status" value="1"/>
</dbReference>
<keyword evidence="1 7" id="KW-0723">Serine/threonine-protein kinase</keyword>
<evidence type="ECO:0000256" key="4">
    <source>
        <dbReference type="ARBA" id="ARBA00022777"/>
    </source>
</evidence>
<dbReference type="Gene3D" id="3.30.200.20">
    <property type="entry name" value="Phosphorylase Kinase, domain 1"/>
    <property type="match status" value="1"/>
</dbReference>
<keyword evidence="11" id="KW-1185">Reference proteome</keyword>
<evidence type="ECO:0000256" key="3">
    <source>
        <dbReference type="ARBA" id="ARBA00022741"/>
    </source>
</evidence>
<feature type="compositionally biased region" description="Polar residues" evidence="8">
    <location>
        <begin position="319"/>
        <end position="328"/>
    </location>
</feature>
<name>A0A835RLV5_VANPL</name>
<dbReference type="SUPFAM" id="SSF56112">
    <property type="entry name" value="Protein kinase-like (PK-like)"/>
    <property type="match status" value="1"/>
</dbReference>
<dbReference type="InterPro" id="IPR000719">
    <property type="entry name" value="Prot_kinase_dom"/>
</dbReference>
<dbReference type="InterPro" id="IPR008271">
    <property type="entry name" value="Ser/Thr_kinase_AS"/>
</dbReference>
<dbReference type="Proteomes" id="UP000636800">
    <property type="component" value="Chromosome 2"/>
</dbReference>
<feature type="region of interest" description="Disordered" evidence="8">
    <location>
        <begin position="193"/>
        <end position="235"/>
    </location>
</feature>
<feature type="compositionally biased region" description="Acidic residues" evidence="8">
    <location>
        <begin position="196"/>
        <end position="205"/>
    </location>
</feature>
<accession>A0A835RLV5</accession>
<feature type="domain" description="Protein kinase" evidence="9">
    <location>
        <begin position="11"/>
        <end position="328"/>
    </location>
</feature>
<proteinExistence type="inferred from homology"/>
<keyword evidence="2" id="KW-0808">Transferase</keyword>
<dbReference type="EMBL" id="JADCNL010000002">
    <property type="protein sequence ID" value="KAG0491236.1"/>
    <property type="molecule type" value="Genomic_DNA"/>
</dbReference>
<dbReference type="GO" id="GO:0005524">
    <property type="term" value="F:ATP binding"/>
    <property type="evidence" value="ECO:0007669"/>
    <property type="project" value="UniProtKB-UniRule"/>
</dbReference>
<comment type="similarity">
    <text evidence="7">Belongs to the protein kinase superfamily.</text>
</comment>
<feature type="binding site" evidence="6">
    <location>
        <position position="39"/>
    </location>
    <ligand>
        <name>ATP</name>
        <dbReference type="ChEBI" id="CHEBI:30616"/>
    </ligand>
</feature>
<dbReference type="OrthoDB" id="566138at2759"/>
<feature type="region of interest" description="Disordered" evidence="8">
    <location>
        <begin position="306"/>
        <end position="328"/>
    </location>
</feature>
<dbReference type="AlphaFoldDB" id="A0A835RLV5"/>
<keyword evidence="3 6" id="KW-0547">Nucleotide-binding</keyword>
<dbReference type="PANTHER" id="PTHR46146:SF4">
    <property type="entry name" value="SERINE_THREONINE-PROTEIN KINASE-LIKE PROTEIN CCR4"/>
    <property type="match status" value="1"/>
</dbReference>
<sequence length="328" mass="34887">MADLFDATDGFAEMHKIGSGGFGSVYRARLAGGRVVAIKRAKPPPSPPPATTAARLTPTTSTSRSAPQERRKREAAFLAELGLLSRVNHKNLVRLHGFCREGVELILVYEFVARGSLEAHLRGGGASTPDSPLESWAGRIRVALDAARGIEYLHCYAVPAIIHRDIKSSNILLDERWTAKVSDFGLSLLKPREGEAVEEDDEEEAAAGTLRGGPIGASHRVSGGGEDEESGTPRNLVEEVVPRIEADEVHCLLDGRLPPPTPCEIEAVMYVGYLAADCVSALGSDRPTMTEVVAGLERAVSTCADHNQPPGLAAPLGLSRSSTGARSE</sequence>
<comment type="caution">
    <text evidence="10">The sequence shown here is derived from an EMBL/GenBank/DDBJ whole genome shotgun (WGS) entry which is preliminary data.</text>
</comment>
<organism evidence="10 11">
    <name type="scientific">Vanilla planifolia</name>
    <name type="common">Vanilla</name>
    <dbReference type="NCBI Taxonomy" id="51239"/>
    <lineage>
        <taxon>Eukaryota</taxon>
        <taxon>Viridiplantae</taxon>
        <taxon>Streptophyta</taxon>
        <taxon>Embryophyta</taxon>
        <taxon>Tracheophyta</taxon>
        <taxon>Spermatophyta</taxon>
        <taxon>Magnoliopsida</taxon>
        <taxon>Liliopsida</taxon>
        <taxon>Asparagales</taxon>
        <taxon>Orchidaceae</taxon>
        <taxon>Vanilloideae</taxon>
        <taxon>Vanilleae</taxon>
        <taxon>Vanilla</taxon>
    </lineage>
</organism>
<evidence type="ECO:0000256" key="7">
    <source>
        <dbReference type="RuleBase" id="RU000304"/>
    </source>
</evidence>
<gene>
    <name evidence="10" type="ORF">HPP92_004634</name>
</gene>
<dbReference type="SMART" id="SM00220">
    <property type="entry name" value="S_TKc"/>
    <property type="match status" value="1"/>
</dbReference>
<evidence type="ECO:0000256" key="5">
    <source>
        <dbReference type="ARBA" id="ARBA00022840"/>
    </source>
</evidence>
<dbReference type="Gene3D" id="1.10.510.10">
    <property type="entry name" value="Transferase(Phosphotransferase) domain 1"/>
    <property type="match status" value="1"/>
</dbReference>
<dbReference type="InterPro" id="IPR011009">
    <property type="entry name" value="Kinase-like_dom_sf"/>
</dbReference>
<evidence type="ECO:0000313" key="11">
    <source>
        <dbReference type="Proteomes" id="UP000636800"/>
    </source>
</evidence>
<dbReference type="PROSITE" id="PS00108">
    <property type="entry name" value="PROTEIN_KINASE_ST"/>
    <property type="match status" value="1"/>
</dbReference>
<keyword evidence="5 6" id="KW-0067">ATP-binding</keyword>
<dbReference type="Pfam" id="PF07714">
    <property type="entry name" value="PK_Tyr_Ser-Thr"/>
    <property type="match status" value="1"/>
</dbReference>
<dbReference type="PANTHER" id="PTHR46146">
    <property type="entry name" value="SERINE/THREONINE-PROTEIN KINASE-LIKE PROTEIN CCR4"/>
    <property type="match status" value="1"/>
</dbReference>
<evidence type="ECO:0000256" key="6">
    <source>
        <dbReference type="PROSITE-ProRule" id="PRU10141"/>
    </source>
</evidence>
<evidence type="ECO:0000313" key="10">
    <source>
        <dbReference type="EMBL" id="KAG0491236.1"/>
    </source>
</evidence>
<dbReference type="PROSITE" id="PS00107">
    <property type="entry name" value="PROTEIN_KINASE_ATP"/>
    <property type="match status" value="1"/>
</dbReference>
<reference evidence="10 11" key="1">
    <citation type="journal article" date="2020" name="Nat. Food">
        <title>A phased Vanilla planifolia genome enables genetic improvement of flavour and production.</title>
        <authorList>
            <person name="Hasing T."/>
            <person name="Tang H."/>
            <person name="Brym M."/>
            <person name="Khazi F."/>
            <person name="Huang T."/>
            <person name="Chambers A.H."/>
        </authorList>
    </citation>
    <scope>NUCLEOTIDE SEQUENCE [LARGE SCALE GENOMIC DNA]</scope>
    <source>
        <tissue evidence="10">Leaf</tissue>
    </source>
</reference>
<evidence type="ECO:0000259" key="9">
    <source>
        <dbReference type="PROSITE" id="PS50011"/>
    </source>
</evidence>
<feature type="region of interest" description="Disordered" evidence="8">
    <location>
        <begin position="39"/>
        <end position="71"/>
    </location>
</feature>
<keyword evidence="4" id="KW-0418">Kinase</keyword>
<dbReference type="GO" id="GO:0004674">
    <property type="term" value="F:protein serine/threonine kinase activity"/>
    <property type="evidence" value="ECO:0007669"/>
    <property type="project" value="UniProtKB-KW"/>
</dbReference>
<evidence type="ECO:0000256" key="2">
    <source>
        <dbReference type="ARBA" id="ARBA00022679"/>
    </source>
</evidence>
<evidence type="ECO:0000256" key="8">
    <source>
        <dbReference type="SAM" id="MobiDB-lite"/>
    </source>
</evidence>
<protein>
    <recommendedName>
        <fullName evidence="9">Protein kinase domain-containing protein</fullName>
    </recommendedName>
</protein>